<accession>A0A699GNL1</accession>
<protein>
    <submittedName>
        <fullName evidence="2">Ribose 5-phosphate isomerase, type A</fullName>
    </submittedName>
</protein>
<dbReference type="Pfam" id="PF03004">
    <property type="entry name" value="Transposase_24"/>
    <property type="match status" value="1"/>
</dbReference>
<organism evidence="2">
    <name type="scientific">Tanacetum cinerariifolium</name>
    <name type="common">Dalmatian daisy</name>
    <name type="synonym">Chrysanthemum cinerariifolium</name>
    <dbReference type="NCBI Taxonomy" id="118510"/>
    <lineage>
        <taxon>Eukaryota</taxon>
        <taxon>Viridiplantae</taxon>
        <taxon>Streptophyta</taxon>
        <taxon>Embryophyta</taxon>
        <taxon>Tracheophyta</taxon>
        <taxon>Spermatophyta</taxon>
        <taxon>Magnoliopsida</taxon>
        <taxon>eudicotyledons</taxon>
        <taxon>Gunneridae</taxon>
        <taxon>Pentapetalae</taxon>
        <taxon>asterids</taxon>
        <taxon>campanulids</taxon>
        <taxon>Asterales</taxon>
        <taxon>Asteraceae</taxon>
        <taxon>Asteroideae</taxon>
        <taxon>Anthemideae</taxon>
        <taxon>Anthemidinae</taxon>
        <taxon>Tanacetum</taxon>
    </lineage>
</organism>
<comment type="caution">
    <text evidence="2">The sequence shown here is derived from an EMBL/GenBank/DDBJ whole genome shotgun (WGS) entry which is preliminary data.</text>
</comment>
<feature type="coiled-coil region" evidence="1">
    <location>
        <begin position="575"/>
        <end position="602"/>
    </location>
</feature>
<reference evidence="2" key="1">
    <citation type="journal article" date="2019" name="Sci. Rep.">
        <title>Draft genome of Tanacetum cinerariifolium, the natural source of mosquito coil.</title>
        <authorList>
            <person name="Yamashiro T."/>
            <person name="Shiraishi A."/>
            <person name="Satake H."/>
            <person name="Nakayama K."/>
        </authorList>
    </citation>
    <scope>NUCLEOTIDE SEQUENCE</scope>
</reference>
<dbReference type="PANTHER" id="PTHR10775">
    <property type="entry name" value="OS08G0208400 PROTEIN"/>
    <property type="match status" value="1"/>
</dbReference>
<dbReference type="InterPro" id="IPR004242">
    <property type="entry name" value="Transposase_21"/>
</dbReference>
<evidence type="ECO:0000256" key="1">
    <source>
        <dbReference type="SAM" id="Coils"/>
    </source>
</evidence>
<dbReference type="GO" id="GO:0016853">
    <property type="term" value="F:isomerase activity"/>
    <property type="evidence" value="ECO:0007669"/>
    <property type="project" value="UniProtKB-KW"/>
</dbReference>
<dbReference type="Pfam" id="PF02992">
    <property type="entry name" value="Transposase_21"/>
    <property type="match status" value="2"/>
</dbReference>
<keyword evidence="1" id="KW-0175">Coiled coil</keyword>
<dbReference type="EMBL" id="BKCJ010021955">
    <property type="protein sequence ID" value="GEV38264.1"/>
    <property type="molecule type" value="Genomic_DNA"/>
</dbReference>
<dbReference type="InterPro" id="IPR004252">
    <property type="entry name" value="Probable_transposase_24"/>
</dbReference>
<dbReference type="PANTHER" id="PTHR10775:SF173">
    <property type="match status" value="1"/>
</dbReference>
<dbReference type="AlphaFoldDB" id="A0A699GNL1"/>
<proteinExistence type="predicted"/>
<name>A0A699GNL1_TANCI</name>
<sequence length="674" mass="77383">MMWNDMGRTKDEKLRHPADGLPWSAFNDRYSQFASNPWSVRLGLASDGFNLFGTKSTSHSTWLEKALGDDVDVYLKPLIKELQLSWKGVDAYDAFSKQHFKLKASLMWTIKNVLAYANLSGEHQGLRKRTREVDVGSISTHGKEATHDNEGAFEFTNTIIEEDIDDVMHIEKNVFDNIMGTLLGLEGKTKDNKNTRKDLKEMGIRHDLYLINLPNGKPYLPPACYTMSPVEKSNFLQLLKDHKLPDGNNENVVGKEMYMFNSSGRKLGKVEILDLHGKSLAQAHRNVLLNHSKIQPFREPLVHTGETFKDDPFIISTQARQRRFSIPQWQSADKVLSTMLSRKRRTVKYMLKMSLYQQAVNKLNEANGINGIVAQQNTYTKDDLLTALDLLEPPENFLEHQWRMYKSHLRKSIAKKLSLYGQKARNDQVHTHTTGAVSFARTKDAFYVENKRDSNDFESFHLCYETKDDTYIQEATRDMMVIAYREISSKIKELGGPEGIVENAVVEKIAREVLNKLFGNEEPHCYRAGVTKSQISKFFCDLRRIRGKGLADENRFLKEKVDNQTKEIYTHKKQLEMCNKELETCKKQLATKNKKVESYKKQVETQGFQMKNMEQKLNEVYGMLKVLPAFLDLYNHASTSAAAGTYDKQPSYSPSPFVDVDNYSPIMDHPSFAY</sequence>
<gene>
    <name evidence="2" type="ORF">Tci_110241</name>
</gene>
<evidence type="ECO:0000313" key="2">
    <source>
        <dbReference type="EMBL" id="GEV38264.1"/>
    </source>
</evidence>
<keyword evidence="2" id="KW-0413">Isomerase</keyword>